<proteinExistence type="predicted"/>
<dbReference type="Proteomes" id="UP000655225">
    <property type="component" value="Unassembled WGS sequence"/>
</dbReference>
<reference evidence="2 3" key="1">
    <citation type="submission" date="2020-04" db="EMBL/GenBank/DDBJ databases">
        <title>Plant Genome Project.</title>
        <authorList>
            <person name="Zhang R.-G."/>
        </authorList>
    </citation>
    <scope>NUCLEOTIDE SEQUENCE [LARGE SCALE GENOMIC DNA]</scope>
    <source>
        <strain evidence="2">YNK0</strain>
        <tissue evidence="2">Leaf</tissue>
    </source>
</reference>
<dbReference type="OrthoDB" id="10258631at2759"/>
<feature type="region of interest" description="Disordered" evidence="1">
    <location>
        <begin position="458"/>
        <end position="477"/>
    </location>
</feature>
<keyword evidence="3" id="KW-1185">Reference proteome</keyword>
<feature type="region of interest" description="Disordered" evidence="1">
    <location>
        <begin position="362"/>
        <end position="390"/>
    </location>
</feature>
<name>A0A835DS15_TETSI</name>
<protein>
    <submittedName>
        <fullName evidence="2">Uncharacterized protein</fullName>
    </submittedName>
</protein>
<feature type="compositionally biased region" description="Polar residues" evidence="1">
    <location>
        <begin position="419"/>
        <end position="428"/>
    </location>
</feature>
<sequence>MDYVRLIRRVNPRGSFFSLTLFQGSGRGRRIIIPPGLRQEGWKAFQAAIEYLSWERSKPVVGMLRKGISSRVVDNGDQAKVVELDVDAFGDWAEAVVCSVRGPGDKIKWKEGSVELEVGDELEAPPHGNRTLLKSATLSSSMSAVSEGAIPRGKTCDVVSGASCDDGDRFHLVVHETGATGQRGVVPMVIVNGRGQTSEAVIEEFPEMEKIPYKGRRRSIKNRKRTFRRKRLRSVERAKVASGGSLSLKENGLSKKLVSETPILNSVGKVVFAPQLASTSLGSYVDPFSGPGLEGSSVRLKSLAHEGQLRPEECLGGSELAYGIEKDPLGGEGSSLSQAALWRSAGQLVGILRGPAEGLRSPGIRIPGKRVARGSEVQEPESGMLQSPSSCTQLSFSLDSFEKGGVDGRLPSPVVRSPLLQSVGSRSPASEEGSGRLEKAKNSKGKGLSSGMVFNLSFEEDTDERDESGSDRDKNGRPCFSLVAKDAGFLDKELAASGFTRKNQDDIEKCVVVILIMQFV</sequence>
<evidence type="ECO:0000313" key="2">
    <source>
        <dbReference type="EMBL" id="KAF8413463.1"/>
    </source>
</evidence>
<evidence type="ECO:0000313" key="3">
    <source>
        <dbReference type="Proteomes" id="UP000655225"/>
    </source>
</evidence>
<dbReference type="EMBL" id="JABCRI010000001">
    <property type="protein sequence ID" value="KAF8413463.1"/>
    <property type="molecule type" value="Genomic_DNA"/>
</dbReference>
<feature type="compositionally biased region" description="Basic and acidic residues" evidence="1">
    <location>
        <begin position="467"/>
        <end position="476"/>
    </location>
</feature>
<evidence type="ECO:0000256" key="1">
    <source>
        <dbReference type="SAM" id="MobiDB-lite"/>
    </source>
</evidence>
<dbReference type="AlphaFoldDB" id="A0A835DS15"/>
<gene>
    <name evidence="2" type="ORF">HHK36_001450</name>
</gene>
<accession>A0A835DS15</accession>
<organism evidence="2 3">
    <name type="scientific">Tetracentron sinense</name>
    <name type="common">Spur-leaf</name>
    <dbReference type="NCBI Taxonomy" id="13715"/>
    <lineage>
        <taxon>Eukaryota</taxon>
        <taxon>Viridiplantae</taxon>
        <taxon>Streptophyta</taxon>
        <taxon>Embryophyta</taxon>
        <taxon>Tracheophyta</taxon>
        <taxon>Spermatophyta</taxon>
        <taxon>Magnoliopsida</taxon>
        <taxon>Trochodendrales</taxon>
        <taxon>Trochodendraceae</taxon>
        <taxon>Tetracentron</taxon>
    </lineage>
</organism>
<comment type="caution">
    <text evidence="2">The sequence shown here is derived from an EMBL/GenBank/DDBJ whole genome shotgun (WGS) entry which is preliminary data.</text>
</comment>
<feature type="region of interest" description="Disordered" evidence="1">
    <location>
        <begin position="407"/>
        <end position="448"/>
    </location>
</feature>